<dbReference type="Proteomes" id="UP000283569">
    <property type="component" value="Unassembled WGS sequence"/>
</dbReference>
<feature type="compositionally biased region" description="Basic residues" evidence="1">
    <location>
        <begin position="89"/>
        <end position="104"/>
    </location>
</feature>
<dbReference type="PANTHER" id="PTHR32294:SF5">
    <property type="entry name" value="DNA POLYMERASE III POLC-TYPE"/>
    <property type="match status" value="1"/>
</dbReference>
<name>A0A420RSJ2_GIBIN</name>
<feature type="compositionally biased region" description="Gly residues" evidence="1">
    <location>
        <begin position="13"/>
        <end position="24"/>
    </location>
</feature>
<gene>
    <name evidence="2" type="ORF">BFJ72_g15122</name>
</gene>
<dbReference type="CDD" id="cd04485">
    <property type="entry name" value="DnaE_OBF"/>
    <property type="match status" value="1"/>
</dbReference>
<proteinExistence type="predicted"/>
<dbReference type="AlphaFoldDB" id="A0A420RSJ2"/>
<dbReference type="GO" id="GO:0008408">
    <property type="term" value="F:3'-5' exonuclease activity"/>
    <property type="evidence" value="ECO:0007669"/>
    <property type="project" value="InterPro"/>
</dbReference>
<reference evidence="2 3" key="1">
    <citation type="journal article" date="2018" name="Sci. Rep.">
        <title>Characterisation of pathogen-specific regions and novel effector candidates in Fusarium oxysporum f. sp. cepae.</title>
        <authorList>
            <person name="Armitage A.D."/>
            <person name="Taylor A."/>
            <person name="Sobczyk M.K."/>
            <person name="Baxter L."/>
            <person name="Greenfield B.P."/>
            <person name="Bates H.J."/>
            <person name="Wilson F."/>
            <person name="Jackson A.C."/>
            <person name="Ott S."/>
            <person name="Harrison R.J."/>
            <person name="Clarkson J.P."/>
        </authorList>
    </citation>
    <scope>NUCLEOTIDE SEQUENCE [LARGE SCALE GENOMIC DNA]</scope>
    <source>
        <strain evidence="2 3">Fp_A8</strain>
    </source>
</reference>
<evidence type="ECO:0000313" key="2">
    <source>
        <dbReference type="EMBL" id="RKL20002.1"/>
    </source>
</evidence>
<feature type="region of interest" description="Disordered" evidence="1">
    <location>
        <begin position="1"/>
        <end position="45"/>
    </location>
</feature>
<dbReference type="GO" id="GO:0006260">
    <property type="term" value="P:DNA replication"/>
    <property type="evidence" value="ECO:0007669"/>
    <property type="project" value="InterPro"/>
</dbReference>
<organism evidence="2 3">
    <name type="scientific">Gibberella intermedia</name>
    <name type="common">Bulb rot disease fungus</name>
    <name type="synonym">Fusarium proliferatum</name>
    <dbReference type="NCBI Taxonomy" id="948311"/>
    <lineage>
        <taxon>Eukaryota</taxon>
        <taxon>Fungi</taxon>
        <taxon>Dikarya</taxon>
        <taxon>Ascomycota</taxon>
        <taxon>Pezizomycotina</taxon>
        <taxon>Sordariomycetes</taxon>
        <taxon>Hypocreomycetidae</taxon>
        <taxon>Hypocreales</taxon>
        <taxon>Nectriaceae</taxon>
        <taxon>Fusarium</taxon>
        <taxon>Fusarium fujikuroi species complex</taxon>
    </lineage>
</organism>
<evidence type="ECO:0008006" key="4">
    <source>
        <dbReference type="Google" id="ProtNLM"/>
    </source>
</evidence>
<dbReference type="InterPro" id="IPR004805">
    <property type="entry name" value="DnaE2/DnaE/PolC"/>
</dbReference>
<dbReference type="PANTHER" id="PTHR32294">
    <property type="entry name" value="DNA POLYMERASE III SUBUNIT ALPHA"/>
    <property type="match status" value="1"/>
</dbReference>
<feature type="region of interest" description="Disordered" evidence="1">
    <location>
        <begin position="86"/>
        <end position="134"/>
    </location>
</feature>
<accession>A0A420RSJ2</accession>
<protein>
    <recommendedName>
        <fullName evidence="4">OB domain-containing protein</fullName>
    </recommendedName>
</protein>
<dbReference type="EMBL" id="MRDB01000180">
    <property type="protein sequence ID" value="RKL20002.1"/>
    <property type="molecule type" value="Genomic_DNA"/>
</dbReference>
<evidence type="ECO:0000256" key="1">
    <source>
        <dbReference type="SAM" id="MobiDB-lite"/>
    </source>
</evidence>
<evidence type="ECO:0000313" key="3">
    <source>
        <dbReference type="Proteomes" id="UP000283569"/>
    </source>
</evidence>
<comment type="caution">
    <text evidence="2">The sequence shown here is derived from an EMBL/GenBank/DDBJ whole genome shotgun (WGS) entry which is preliminary data.</text>
</comment>
<sequence>MRRHAGHKETGHPGKGCRGSGVGPSIGRAAGSHNGRESVVSEGCDSLDRPAGWQLAHAGAWHRKRVHSITGHHFLQSLRRASRLADARHHARAMHAGWSRRRRTVSAGRAPRRAEGDRPPQHPHRHCPQRWREGGELGHDYATVGLTLRSHPLALLRPALARRQLARAADLEDVPDGRFVRCAGIGTVRRQPEAANGTIFVSLEAETGNVQVTVWKSLREKQRPEVLRSRLAAVYGKWQREGDVKNLVAHRLADLTPLLGRLATTSRDFR</sequence>